<dbReference type="SUPFAM" id="SSF88688">
    <property type="entry name" value="Families 57/38 glycoside transferase middle domain"/>
    <property type="match status" value="1"/>
</dbReference>
<dbReference type="InterPro" id="IPR037094">
    <property type="entry name" value="Glyco_hydro_38_cen_sf"/>
</dbReference>
<name>A0A7J9GPE6_9ROSI</name>
<accession>A0A7J9GPE6</accession>
<dbReference type="InterPro" id="IPR015341">
    <property type="entry name" value="Glyco_hydro_38_cen"/>
</dbReference>
<dbReference type="InterPro" id="IPR011013">
    <property type="entry name" value="Gal_mutarotase_sf_dom"/>
</dbReference>
<dbReference type="InterPro" id="IPR013780">
    <property type="entry name" value="Glyco_hydro_b"/>
</dbReference>
<dbReference type="Pfam" id="PF09261">
    <property type="entry name" value="Alpha-mann_mid"/>
    <property type="match status" value="1"/>
</dbReference>
<dbReference type="Gene3D" id="1.20.1270.50">
    <property type="entry name" value="Glycoside hydrolase family 38, central domain"/>
    <property type="match status" value="1"/>
</dbReference>
<dbReference type="InterPro" id="IPR048534">
    <property type="entry name" value="Man2a1-like_dom"/>
</dbReference>
<dbReference type="OrthoDB" id="2016903at2759"/>
<dbReference type="GO" id="GO:0004559">
    <property type="term" value="F:alpha-mannosidase activity"/>
    <property type="evidence" value="ECO:0007669"/>
    <property type="project" value="InterPro"/>
</dbReference>
<dbReference type="GO" id="GO:0006013">
    <property type="term" value="P:mannose metabolic process"/>
    <property type="evidence" value="ECO:0007669"/>
    <property type="project" value="InterPro"/>
</dbReference>
<dbReference type="FunFam" id="1.20.1270.50:FF:000003">
    <property type="entry name" value="Alpha-mannosidase"/>
    <property type="match status" value="1"/>
</dbReference>
<evidence type="ECO:0000259" key="4">
    <source>
        <dbReference type="Pfam" id="PF21260"/>
    </source>
</evidence>
<reference evidence="5 6" key="1">
    <citation type="journal article" date="2019" name="Genome Biol. Evol.">
        <title>Insights into the evolution of the New World diploid cottons (Gossypium, subgenus Houzingenia) based on genome sequencing.</title>
        <authorList>
            <person name="Grover C.E."/>
            <person name="Arick M.A. 2nd"/>
            <person name="Thrash A."/>
            <person name="Conover J.L."/>
            <person name="Sanders W.S."/>
            <person name="Peterson D.G."/>
            <person name="Frelichowski J.E."/>
            <person name="Scheffler J.A."/>
            <person name="Scheffler B.E."/>
            <person name="Wendel J.F."/>
        </authorList>
    </citation>
    <scope>NUCLEOTIDE SEQUENCE [LARGE SCALE GENOMIC DNA]</scope>
    <source>
        <strain evidence="5">0</strain>
        <tissue evidence="5">Leaf</tissue>
    </source>
</reference>
<dbReference type="FunFam" id="2.60.40.1180:FF:000015">
    <property type="entry name" value="Alpha-mannosidase"/>
    <property type="match status" value="1"/>
</dbReference>
<dbReference type="GO" id="GO:0046872">
    <property type="term" value="F:metal ion binding"/>
    <property type="evidence" value="ECO:0007669"/>
    <property type="project" value="UniProtKB-KW"/>
</dbReference>
<keyword evidence="6" id="KW-1185">Reference proteome</keyword>
<evidence type="ECO:0000259" key="3">
    <source>
        <dbReference type="Pfam" id="PF09261"/>
    </source>
</evidence>
<protein>
    <recommendedName>
        <fullName evidence="7">Glycoside hydrolase family 38 central domain-containing protein</fullName>
    </recommendedName>
</protein>
<dbReference type="InterPro" id="IPR028995">
    <property type="entry name" value="Glyco_hydro_57/38_cen_sf"/>
</dbReference>
<evidence type="ECO:0000256" key="2">
    <source>
        <dbReference type="ARBA" id="ARBA00022801"/>
    </source>
</evidence>
<dbReference type="Pfam" id="PF21260">
    <property type="entry name" value="Laman-like_dom"/>
    <property type="match status" value="1"/>
</dbReference>
<dbReference type="PANTHER" id="PTHR11607:SF60">
    <property type="entry name" value="ALPHA-MANNOSIDASE"/>
    <property type="match status" value="1"/>
</dbReference>
<feature type="non-terminal residue" evidence="5">
    <location>
        <position position="245"/>
    </location>
</feature>
<dbReference type="EMBL" id="JABFAD010000006">
    <property type="protein sequence ID" value="MBA0799400.1"/>
    <property type="molecule type" value="Genomic_DNA"/>
</dbReference>
<dbReference type="GO" id="GO:0030246">
    <property type="term" value="F:carbohydrate binding"/>
    <property type="evidence" value="ECO:0007669"/>
    <property type="project" value="InterPro"/>
</dbReference>
<evidence type="ECO:0008006" key="7">
    <source>
        <dbReference type="Google" id="ProtNLM"/>
    </source>
</evidence>
<evidence type="ECO:0000313" key="6">
    <source>
        <dbReference type="Proteomes" id="UP000593560"/>
    </source>
</evidence>
<organism evidence="5 6">
    <name type="scientific">Gossypium harknessii</name>
    <dbReference type="NCBI Taxonomy" id="34285"/>
    <lineage>
        <taxon>Eukaryota</taxon>
        <taxon>Viridiplantae</taxon>
        <taxon>Streptophyta</taxon>
        <taxon>Embryophyta</taxon>
        <taxon>Tracheophyta</taxon>
        <taxon>Spermatophyta</taxon>
        <taxon>Magnoliopsida</taxon>
        <taxon>eudicotyledons</taxon>
        <taxon>Gunneridae</taxon>
        <taxon>Pentapetalae</taxon>
        <taxon>rosids</taxon>
        <taxon>malvids</taxon>
        <taxon>Malvales</taxon>
        <taxon>Malvaceae</taxon>
        <taxon>Malvoideae</taxon>
        <taxon>Gossypium</taxon>
    </lineage>
</organism>
<dbReference type="Gene3D" id="2.60.40.1180">
    <property type="entry name" value="Golgi alpha-mannosidase II"/>
    <property type="match status" value="1"/>
</dbReference>
<keyword evidence="2" id="KW-0378">Hydrolase</keyword>
<feature type="domain" description="Glycoside hydrolase family 38 central" evidence="3">
    <location>
        <begin position="12"/>
        <end position="64"/>
    </location>
</feature>
<evidence type="ECO:0000313" key="5">
    <source>
        <dbReference type="EMBL" id="MBA0799400.1"/>
    </source>
</evidence>
<gene>
    <name evidence="5" type="ORF">Gohar_009921</name>
</gene>
<dbReference type="Proteomes" id="UP000593560">
    <property type="component" value="Unassembled WGS sequence"/>
</dbReference>
<feature type="domain" description="Lysosomal alpha-mannosidase-like central" evidence="4">
    <location>
        <begin position="117"/>
        <end position="168"/>
    </location>
</feature>
<comment type="caution">
    <text evidence="5">The sequence shown here is derived from an EMBL/GenBank/DDBJ whole genome shotgun (WGS) entry which is preliminary data.</text>
</comment>
<dbReference type="AlphaFoldDB" id="A0A7J9GPE6"/>
<keyword evidence="1" id="KW-0479">Metal-binding</keyword>
<dbReference type="SUPFAM" id="SSF74650">
    <property type="entry name" value="Galactose mutarotase-like"/>
    <property type="match status" value="1"/>
</dbReference>
<evidence type="ECO:0000256" key="1">
    <source>
        <dbReference type="ARBA" id="ARBA00022723"/>
    </source>
</evidence>
<sequence>MEFFKGRSASGPNTDALADALAIAQHHDAVSGTERQHVAADYALRLSIGYKEAEKVVASSLAFLADSRSSSEQKNSFTSFQQVIIIYNSLGWKREETIRIPVSSERVVVKDSEGKEIESQLIPLSNSTLRIRSQYIKAYLGKKPREIAKYWVAFSVSVPPLGFSTYIVATTKETEGCSPTISTMNTYEASENNTIEVGQGSLKLLYSADEGKLTRYVNTRNSVTAFAEQSYGYYSGNYGTDKDPQ</sequence>
<dbReference type="PANTHER" id="PTHR11607">
    <property type="entry name" value="ALPHA-MANNOSIDASE"/>
    <property type="match status" value="1"/>
</dbReference>
<dbReference type="InterPro" id="IPR050843">
    <property type="entry name" value="Glycosyl_Hydrlase_38"/>
</dbReference>
<proteinExistence type="predicted"/>